<protein>
    <submittedName>
        <fullName evidence="1">Uncharacterized protein</fullName>
    </submittedName>
</protein>
<dbReference type="AlphaFoldDB" id="A0A3D8PLG7"/>
<reference evidence="2" key="1">
    <citation type="submission" date="2017-11" db="EMBL/GenBank/DDBJ databases">
        <authorList>
            <person name="Zhu W."/>
        </authorList>
    </citation>
    <scope>NUCLEOTIDE SEQUENCE [LARGE SCALE GENOMIC DNA]</scope>
    <source>
        <strain evidence="2">CAU 1183</strain>
    </source>
</reference>
<keyword evidence="2" id="KW-1185">Reference proteome</keyword>
<gene>
    <name evidence="1" type="ORF">CWR48_18015</name>
</gene>
<sequence>MNVMDAKVINTKYGLEMYVDDIQSVEIKEVHSPTIENPFYEVRIGVEFLLMKDQKYFNKMENDFWISMSPDFQSVKIKETEKKNIFALKNDKEKEATRELVGEWLIKTDSYKHAIMERINQQADMKNDLSNTDYFLKNLLYLDSNDIKDALIEHYN</sequence>
<organism evidence="1 2">
    <name type="scientific">Oceanobacillus arenosus</name>
    <dbReference type="NCBI Taxonomy" id="1229153"/>
    <lineage>
        <taxon>Bacteria</taxon>
        <taxon>Bacillati</taxon>
        <taxon>Bacillota</taxon>
        <taxon>Bacilli</taxon>
        <taxon>Bacillales</taxon>
        <taxon>Bacillaceae</taxon>
        <taxon>Oceanobacillus</taxon>
    </lineage>
</organism>
<name>A0A3D8PLG7_9BACI</name>
<evidence type="ECO:0000313" key="1">
    <source>
        <dbReference type="EMBL" id="RDW16081.1"/>
    </source>
</evidence>
<accession>A0A3D8PLG7</accession>
<dbReference type="EMBL" id="PIOC01000028">
    <property type="protein sequence ID" value="RDW16081.1"/>
    <property type="molecule type" value="Genomic_DNA"/>
</dbReference>
<dbReference type="Proteomes" id="UP000257143">
    <property type="component" value="Unassembled WGS sequence"/>
</dbReference>
<proteinExistence type="predicted"/>
<comment type="caution">
    <text evidence="1">The sequence shown here is derived from an EMBL/GenBank/DDBJ whole genome shotgun (WGS) entry which is preliminary data.</text>
</comment>
<dbReference type="RefSeq" id="WP_115774712.1">
    <property type="nucleotide sequence ID" value="NZ_PIOC01000028.1"/>
</dbReference>
<dbReference type="OrthoDB" id="2719547at2"/>
<evidence type="ECO:0000313" key="2">
    <source>
        <dbReference type="Proteomes" id="UP000257143"/>
    </source>
</evidence>